<proteinExistence type="predicted"/>
<gene>
    <name evidence="2" type="ORF">E2C01_041508</name>
</gene>
<dbReference type="AlphaFoldDB" id="A0A5B7FK61"/>
<accession>A0A5B7FK61</accession>
<protein>
    <submittedName>
        <fullName evidence="2">Uncharacterized protein</fullName>
    </submittedName>
</protein>
<feature type="region of interest" description="Disordered" evidence="1">
    <location>
        <begin position="29"/>
        <end position="49"/>
    </location>
</feature>
<name>A0A5B7FK61_PORTR</name>
<evidence type="ECO:0000313" key="2">
    <source>
        <dbReference type="EMBL" id="MPC47751.1"/>
    </source>
</evidence>
<evidence type="ECO:0000313" key="3">
    <source>
        <dbReference type="Proteomes" id="UP000324222"/>
    </source>
</evidence>
<organism evidence="2 3">
    <name type="scientific">Portunus trituberculatus</name>
    <name type="common">Swimming crab</name>
    <name type="synonym">Neptunus trituberculatus</name>
    <dbReference type="NCBI Taxonomy" id="210409"/>
    <lineage>
        <taxon>Eukaryota</taxon>
        <taxon>Metazoa</taxon>
        <taxon>Ecdysozoa</taxon>
        <taxon>Arthropoda</taxon>
        <taxon>Crustacea</taxon>
        <taxon>Multicrustacea</taxon>
        <taxon>Malacostraca</taxon>
        <taxon>Eumalacostraca</taxon>
        <taxon>Eucarida</taxon>
        <taxon>Decapoda</taxon>
        <taxon>Pleocyemata</taxon>
        <taxon>Brachyura</taxon>
        <taxon>Eubrachyura</taxon>
        <taxon>Portunoidea</taxon>
        <taxon>Portunidae</taxon>
        <taxon>Portuninae</taxon>
        <taxon>Portunus</taxon>
    </lineage>
</organism>
<dbReference type="Proteomes" id="UP000324222">
    <property type="component" value="Unassembled WGS sequence"/>
</dbReference>
<dbReference type="EMBL" id="VSRR010007902">
    <property type="protein sequence ID" value="MPC47751.1"/>
    <property type="molecule type" value="Genomic_DNA"/>
</dbReference>
<evidence type="ECO:0000256" key="1">
    <source>
        <dbReference type="SAM" id="MobiDB-lite"/>
    </source>
</evidence>
<comment type="caution">
    <text evidence="2">The sequence shown here is derived from an EMBL/GenBank/DDBJ whole genome shotgun (WGS) entry which is preliminary data.</text>
</comment>
<sequence>MTWDILDKAGYPFLPVSHLSEYILPQSRHLSPSGAFSSPSPHTCSHAPSPTSLPVPWPSLPTACWCRANQGSDLHNGHNSQSALEKTVLVYTFSAAHCRI</sequence>
<keyword evidence="3" id="KW-1185">Reference proteome</keyword>
<reference evidence="2 3" key="1">
    <citation type="submission" date="2019-05" db="EMBL/GenBank/DDBJ databases">
        <title>Another draft genome of Portunus trituberculatus and its Hox gene families provides insights of decapod evolution.</title>
        <authorList>
            <person name="Jeong J.-H."/>
            <person name="Song I."/>
            <person name="Kim S."/>
            <person name="Choi T."/>
            <person name="Kim D."/>
            <person name="Ryu S."/>
            <person name="Kim W."/>
        </authorList>
    </citation>
    <scope>NUCLEOTIDE SEQUENCE [LARGE SCALE GENOMIC DNA]</scope>
    <source>
        <tissue evidence="2">Muscle</tissue>
    </source>
</reference>